<dbReference type="GO" id="GO:0003824">
    <property type="term" value="F:catalytic activity"/>
    <property type="evidence" value="ECO:0007669"/>
    <property type="project" value="InterPro"/>
</dbReference>
<dbReference type="InterPro" id="IPR053137">
    <property type="entry name" value="NLR-like"/>
</dbReference>
<dbReference type="Proteomes" id="UP000326877">
    <property type="component" value="Unassembled WGS sequence"/>
</dbReference>
<proteinExistence type="predicted"/>
<accession>A0A5N7CCD9</accession>
<name>A0A5N7CCD9_PETAA</name>
<dbReference type="Gene3D" id="3.40.50.1580">
    <property type="entry name" value="Nucleoside phosphorylase domain"/>
    <property type="match status" value="1"/>
</dbReference>
<sequence length="315" mass="34281">MPVVKSLPPSAYTVGWICALPLELTSAMAMLDEVHQSLPQRLGDNNTYTLGAIRGHNTVIACLPLGRYGNTSATKVASSMHSTFPAIRFSLLVGIGGGVPGKDADIRLGDVVVSMPSRTHPGVIQYDHGKTEAEGHFQRTGVLNKPPPGLLTATAKLQSKYAAGQDQVRELLAEAVERNPRTSLFTYPGEQYDLLFQAQYEHISKDKTCIDCDHSQLVERKPRMGQEPKVHYGLIASGNQVMKHGLTRDSVAQDLGALCFEMEAAGIMDDFPCLVIRGISDYADSHKLEQWQGYAAATAAAYTKELLSKVLYNHA</sequence>
<dbReference type="EMBL" id="ML735242">
    <property type="protein sequence ID" value="KAE8391826.1"/>
    <property type="molecule type" value="Genomic_DNA"/>
</dbReference>
<reference evidence="2" key="1">
    <citation type="submission" date="2019-04" db="EMBL/GenBank/DDBJ databases">
        <title>Friends and foes A comparative genomics studyof 23 Aspergillus species from section Flavi.</title>
        <authorList>
            <consortium name="DOE Joint Genome Institute"/>
            <person name="Kjaerbolling I."/>
            <person name="Vesth T."/>
            <person name="Frisvad J.C."/>
            <person name="Nybo J.L."/>
            <person name="Theobald S."/>
            <person name="Kildgaard S."/>
            <person name="Isbrandt T."/>
            <person name="Kuo A."/>
            <person name="Sato A."/>
            <person name="Lyhne E.K."/>
            <person name="Kogle M.E."/>
            <person name="Wiebenga A."/>
            <person name="Kun R.S."/>
            <person name="Lubbers R.J."/>
            <person name="Makela M.R."/>
            <person name="Barry K."/>
            <person name="Chovatia M."/>
            <person name="Clum A."/>
            <person name="Daum C."/>
            <person name="Haridas S."/>
            <person name="He G."/>
            <person name="LaButti K."/>
            <person name="Lipzen A."/>
            <person name="Mondo S."/>
            <person name="Riley R."/>
            <person name="Salamov A."/>
            <person name="Simmons B.A."/>
            <person name="Magnuson J.K."/>
            <person name="Henrissat B."/>
            <person name="Mortensen U.H."/>
            <person name="Larsen T.O."/>
            <person name="Devries R.P."/>
            <person name="Grigoriev I.V."/>
            <person name="Machida M."/>
            <person name="Baker S.E."/>
            <person name="Andersen M.R."/>
        </authorList>
    </citation>
    <scope>NUCLEOTIDE SEQUENCE [LARGE SCALE GENOMIC DNA]</scope>
    <source>
        <strain evidence="2">IBT 14317</strain>
    </source>
</reference>
<dbReference type="GO" id="GO:0009116">
    <property type="term" value="P:nucleoside metabolic process"/>
    <property type="evidence" value="ECO:0007669"/>
    <property type="project" value="InterPro"/>
</dbReference>
<evidence type="ECO:0000259" key="1">
    <source>
        <dbReference type="Pfam" id="PF01048"/>
    </source>
</evidence>
<dbReference type="Pfam" id="PF01048">
    <property type="entry name" value="PNP_UDP_1"/>
    <property type="match status" value="1"/>
</dbReference>
<feature type="domain" description="Nucleoside phosphorylase" evidence="1">
    <location>
        <begin position="17"/>
        <end position="301"/>
    </location>
</feature>
<dbReference type="SUPFAM" id="SSF53167">
    <property type="entry name" value="Purine and uridine phosphorylases"/>
    <property type="match status" value="1"/>
</dbReference>
<dbReference type="PANTHER" id="PTHR46082">
    <property type="entry name" value="ATP/GTP-BINDING PROTEIN-RELATED"/>
    <property type="match status" value="1"/>
</dbReference>
<dbReference type="PANTHER" id="PTHR46082:SF11">
    <property type="entry name" value="AAA+ ATPASE DOMAIN-CONTAINING PROTEIN-RELATED"/>
    <property type="match status" value="1"/>
</dbReference>
<dbReference type="InterPro" id="IPR000845">
    <property type="entry name" value="Nucleoside_phosphorylase_d"/>
</dbReference>
<dbReference type="OrthoDB" id="1577640at2759"/>
<gene>
    <name evidence="2" type="ORF">BDV23DRAFT_171393</name>
</gene>
<evidence type="ECO:0000313" key="2">
    <source>
        <dbReference type="EMBL" id="KAE8391826.1"/>
    </source>
</evidence>
<protein>
    <submittedName>
        <fullName evidence="2">Nucleoside phosphorylase domain-containing protein</fullName>
    </submittedName>
</protein>
<dbReference type="AlphaFoldDB" id="A0A5N7CCD9"/>
<organism evidence="2">
    <name type="scientific">Petromyces alliaceus</name>
    <name type="common">Aspergillus alliaceus</name>
    <dbReference type="NCBI Taxonomy" id="209559"/>
    <lineage>
        <taxon>Eukaryota</taxon>
        <taxon>Fungi</taxon>
        <taxon>Dikarya</taxon>
        <taxon>Ascomycota</taxon>
        <taxon>Pezizomycotina</taxon>
        <taxon>Eurotiomycetes</taxon>
        <taxon>Eurotiomycetidae</taxon>
        <taxon>Eurotiales</taxon>
        <taxon>Aspergillaceae</taxon>
        <taxon>Aspergillus</taxon>
        <taxon>Aspergillus subgen. Circumdati</taxon>
    </lineage>
</organism>
<dbReference type="InterPro" id="IPR035994">
    <property type="entry name" value="Nucleoside_phosphorylase_sf"/>
</dbReference>